<reference evidence="13 14" key="1">
    <citation type="submission" date="2020-04" db="EMBL/GenBank/DDBJ databases">
        <authorList>
            <person name="Zheng R.K."/>
            <person name="Sun C.M."/>
        </authorList>
    </citation>
    <scope>NUCLEOTIDE SEQUENCE [LARGE SCALE GENOMIC DNA]</scope>
    <source>
        <strain evidence="14">zrk29</strain>
    </source>
</reference>
<dbReference type="Proteomes" id="UP000512167">
    <property type="component" value="Chromosome"/>
</dbReference>
<dbReference type="EMBL" id="CP051151">
    <property type="protein sequence ID" value="QLY39434.1"/>
    <property type="molecule type" value="Genomic_DNA"/>
</dbReference>
<keyword evidence="4" id="KW-1003">Cell membrane</keyword>
<feature type="transmembrane region" description="Helical" evidence="10">
    <location>
        <begin position="12"/>
        <end position="31"/>
    </location>
</feature>
<dbReference type="Gene3D" id="3.40.50.300">
    <property type="entry name" value="P-loop containing nucleotide triphosphate hydrolases"/>
    <property type="match status" value="1"/>
</dbReference>
<dbReference type="AlphaFoldDB" id="A0A7L6N4J2"/>
<dbReference type="InterPro" id="IPR003593">
    <property type="entry name" value="AAA+_ATPase"/>
</dbReference>
<keyword evidence="7 13" id="KW-0067">ATP-binding</keyword>
<dbReference type="PROSITE" id="PS50893">
    <property type="entry name" value="ABC_TRANSPORTER_2"/>
    <property type="match status" value="1"/>
</dbReference>
<feature type="transmembrane region" description="Helical" evidence="10">
    <location>
        <begin position="289"/>
        <end position="307"/>
    </location>
</feature>
<keyword evidence="9 10" id="KW-0472">Membrane</keyword>
<sequence>MLFGKHVNKFYLKYGVFFLLGVIALILVDYYQLLIPEYIGNIIDGLNGEEGVEIIDEMADITQVIINLLWIALVIVFGRFAWRIFIFGTSRQIDYDLRNKMFAHAEKLSQSYYGKKKTGGLMALFTNDLNAIRMAFGPGLLMLFDVLILGTLAFYKMYNLDPFITYMAAIPLFLIAVLATFVSKITRQKFRERQKAFEDLSDFTQENFYGITVVKAFVNEIREIRAFAKVNKNNQEKNEAYIRVSTLLHVSIELFINVVRVIMLGLGALLVMNTIGEEADFTVGNLTTYIGYFGSLIWPMMAIGRLINMRAQAKASLDRISEFLDEPIEIKDDREQLEHVDEIYGKITFNNLSFAYPGTEKLVLKNISLTIEKGQTIGIIGRTGSGKTTMVDLLLRLYNLRTNELLLDDHDIMKLPIKTIRDSIGYVPQDNFIFSDYIRNNISFADDEADIELVTEMAKYSDVHQNIIDFPSQYDTMVGERGVTLSGGQKQRISIARALLKKPNILIMDDSFSAVDTKTEESVISNLKKLRQGQTTIIIAHRISTIKEADQIIYLEDGEVYAKGTHDELIKSCKLYHDLVLRQQLESELEGEE</sequence>
<evidence type="ECO:0000256" key="1">
    <source>
        <dbReference type="ARBA" id="ARBA00004651"/>
    </source>
</evidence>
<evidence type="ECO:0000256" key="6">
    <source>
        <dbReference type="ARBA" id="ARBA00022741"/>
    </source>
</evidence>
<dbReference type="PANTHER" id="PTHR43394">
    <property type="entry name" value="ATP-DEPENDENT PERMEASE MDL1, MITOCHONDRIAL"/>
    <property type="match status" value="1"/>
</dbReference>
<evidence type="ECO:0000256" key="2">
    <source>
        <dbReference type="ARBA" id="ARBA00005417"/>
    </source>
</evidence>
<dbReference type="InterPro" id="IPR011527">
    <property type="entry name" value="ABC1_TM_dom"/>
</dbReference>
<feature type="transmembrane region" description="Helical" evidence="10">
    <location>
        <begin position="247"/>
        <end position="269"/>
    </location>
</feature>
<keyword evidence="5 10" id="KW-0812">Transmembrane</keyword>
<keyword evidence="8 10" id="KW-1133">Transmembrane helix</keyword>
<evidence type="ECO:0000256" key="8">
    <source>
        <dbReference type="ARBA" id="ARBA00022989"/>
    </source>
</evidence>
<dbReference type="SMART" id="SM00382">
    <property type="entry name" value="AAA"/>
    <property type="match status" value="1"/>
</dbReference>
<evidence type="ECO:0000259" key="12">
    <source>
        <dbReference type="PROSITE" id="PS50929"/>
    </source>
</evidence>
<evidence type="ECO:0000256" key="9">
    <source>
        <dbReference type="ARBA" id="ARBA00023136"/>
    </source>
</evidence>
<evidence type="ECO:0000313" key="13">
    <source>
        <dbReference type="EMBL" id="QLY39434.1"/>
    </source>
</evidence>
<dbReference type="RefSeq" id="WP_312031901.1">
    <property type="nucleotide sequence ID" value="NZ_CP051151.1"/>
</dbReference>
<gene>
    <name evidence="13" type="ORF">HF295_00585</name>
</gene>
<evidence type="ECO:0000256" key="10">
    <source>
        <dbReference type="SAM" id="Phobius"/>
    </source>
</evidence>
<dbReference type="InterPro" id="IPR039421">
    <property type="entry name" value="Type_1_exporter"/>
</dbReference>
<dbReference type="FunFam" id="3.40.50.300:FF:000221">
    <property type="entry name" value="Multidrug ABC transporter ATP-binding protein"/>
    <property type="match status" value="1"/>
</dbReference>
<feature type="transmembrane region" description="Helical" evidence="10">
    <location>
        <begin position="164"/>
        <end position="185"/>
    </location>
</feature>
<dbReference type="GO" id="GO:0005886">
    <property type="term" value="C:plasma membrane"/>
    <property type="evidence" value="ECO:0007669"/>
    <property type="project" value="UniProtKB-SubCell"/>
</dbReference>
<evidence type="ECO:0000256" key="7">
    <source>
        <dbReference type="ARBA" id="ARBA00022840"/>
    </source>
</evidence>
<protein>
    <submittedName>
        <fullName evidence="13">ABC transporter ATP-binding protein</fullName>
    </submittedName>
</protein>
<evidence type="ECO:0000313" key="14">
    <source>
        <dbReference type="Proteomes" id="UP000512167"/>
    </source>
</evidence>
<dbReference type="GO" id="GO:0016887">
    <property type="term" value="F:ATP hydrolysis activity"/>
    <property type="evidence" value="ECO:0007669"/>
    <property type="project" value="InterPro"/>
</dbReference>
<feature type="transmembrane region" description="Helical" evidence="10">
    <location>
        <begin position="64"/>
        <end position="82"/>
    </location>
</feature>
<evidence type="ECO:0000259" key="11">
    <source>
        <dbReference type="PROSITE" id="PS50893"/>
    </source>
</evidence>
<dbReference type="GO" id="GO:0005524">
    <property type="term" value="F:ATP binding"/>
    <property type="evidence" value="ECO:0007669"/>
    <property type="project" value="UniProtKB-KW"/>
</dbReference>
<name>A0A7L6N4J2_9MOLU</name>
<proteinExistence type="inferred from homology"/>
<keyword evidence="6" id="KW-0547">Nucleotide-binding</keyword>
<dbReference type="PANTHER" id="PTHR43394:SF1">
    <property type="entry name" value="ATP-BINDING CASSETTE SUB-FAMILY B MEMBER 10, MITOCHONDRIAL"/>
    <property type="match status" value="1"/>
</dbReference>
<feature type="transmembrane region" description="Helical" evidence="10">
    <location>
        <begin position="140"/>
        <end position="158"/>
    </location>
</feature>
<evidence type="ECO:0000256" key="3">
    <source>
        <dbReference type="ARBA" id="ARBA00022448"/>
    </source>
</evidence>
<keyword evidence="14" id="KW-1185">Reference proteome</keyword>
<dbReference type="SUPFAM" id="SSF52540">
    <property type="entry name" value="P-loop containing nucleoside triphosphate hydrolases"/>
    <property type="match status" value="1"/>
</dbReference>
<dbReference type="PROSITE" id="PS00211">
    <property type="entry name" value="ABC_TRANSPORTER_1"/>
    <property type="match status" value="1"/>
</dbReference>
<dbReference type="Pfam" id="PF00005">
    <property type="entry name" value="ABC_tran"/>
    <property type="match status" value="1"/>
</dbReference>
<comment type="similarity">
    <text evidence="2">Belongs to the ABC transporter superfamily.</text>
</comment>
<dbReference type="InterPro" id="IPR027417">
    <property type="entry name" value="P-loop_NTPase"/>
</dbReference>
<dbReference type="KEGG" id="tbk:HF295_00585"/>
<feature type="domain" description="ABC transporter" evidence="11">
    <location>
        <begin position="347"/>
        <end position="582"/>
    </location>
</feature>
<feature type="domain" description="ABC transmembrane type-1" evidence="12">
    <location>
        <begin position="19"/>
        <end position="312"/>
    </location>
</feature>
<evidence type="ECO:0000256" key="5">
    <source>
        <dbReference type="ARBA" id="ARBA00022692"/>
    </source>
</evidence>
<dbReference type="InterPro" id="IPR017871">
    <property type="entry name" value="ABC_transporter-like_CS"/>
</dbReference>
<dbReference type="Pfam" id="PF00664">
    <property type="entry name" value="ABC_membrane"/>
    <property type="match status" value="1"/>
</dbReference>
<dbReference type="SUPFAM" id="SSF90123">
    <property type="entry name" value="ABC transporter transmembrane region"/>
    <property type="match status" value="1"/>
</dbReference>
<dbReference type="GO" id="GO:0015421">
    <property type="term" value="F:ABC-type oligopeptide transporter activity"/>
    <property type="evidence" value="ECO:0007669"/>
    <property type="project" value="TreeGrafter"/>
</dbReference>
<dbReference type="InterPro" id="IPR003439">
    <property type="entry name" value="ABC_transporter-like_ATP-bd"/>
</dbReference>
<comment type="subcellular location">
    <subcellularLocation>
        <location evidence="1">Cell membrane</location>
        <topology evidence="1">Multi-pass membrane protein</topology>
    </subcellularLocation>
</comment>
<dbReference type="InterPro" id="IPR036640">
    <property type="entry name" value="ABC1_TM_sf"/>
</dbReference>
<dbReference type="CDD" id="cd18541">
    <property type="entry name" value="ABC_6TM_TmrB_like"/>
    <property type="match status" value="1"/>
</dbReference>
<keyword evidence="3" id="KW-0813">Transport</keyword>
<evidence type="ECO:0000256" key="4">
    <source>
        <dbReference type="ARBA" id="ARBA00022475"/>
    </source>
</evidence>
<organism evidence="13 14">
    <name type="scientific">Hujiaoplasma nucleasis</name>
    <dbReference type="NCBI Taxonomy" id="2725268"/>
    <lineage>
        <taxon>Bacteria</taxon>
        <taxon>Bacillati</taxon>
        <taxon>Mycoplasmatota</taxon>
        <taxon>Mollicutes</taxon>
        <taxon>Candidatus Izemoplasmatales</taxon>
        <taxon>Hujiaoplasmataceae</taxon>
        <taxon>Hujiaoplasma</taxon>
    </lineage>
</organism>
<dbReference type="PROSITE" id="PS50929">
    <property type="entry name" value="ABC_TM1F"/>
    <property type="match status" value="1"/>
</dbReference>
<dbReference type="Gene3D" id="1.20.1560.10">
    <property type="entry name" value="ABC transporter type 1, transmembrane domain"/>
    <property type="match status" value="1"/>
</dbReference>
<accession>A0A7L6N4J2</accession>